<sequence length="770" mass="87128">MASSQDDEASVSQDFVSLNINNPASPSDAFGEPPPPMISSEGIIAIDITEKFVSAASTLAPGELIKDGYFTLFESVGALEIMDPKMDSGCLAPGESLDEDYDVTRPLLPSEVLGIIDQLLSLEMAWHLGYPLSQTLFTSVYIDRILVADPATVEEADFIRNRAPGAEAILGILRAYCLGLLKSCWYVNERIKFEHYYEEEDFVTNTYHRSLLENIDRDEIRTEIMSARKTLHMFRSEISDEMAQALGFRLELRTAFLRAIELTELRSNPESLSLPWSQLQSVWEAIYKSRHLGRPVPEAFSTKIQRRLASTMPPRPIVQPSPEETYEHFKKLFADGFNVLNVLNYHDSQSLLNFVLAFQAQKPQPLVYIRTLLQNFLFQDMVILGQISIRQLVDDDLSLVVLPGSILLDPANDAIEAPNHPRFTMSLQMELFRQRAAQSFLDIFRAFCQNRCRVRRTLFHSIQDWEMVQLNAEEIDQILQTATEETPLMYKGIPSYSLPLSSWAYFYKLRLMEWIVQLGFELEIYQPDELAGMYRYLSYLAKNRAQHTERIQFFALHRLESTTSTSTSSGTTAGSPQDPRFSRSKSYLQTMALEAEMTWKLANALSLFYAALQRLGLIPRLTRPYSNDLLRYEVRMKPFAGIGLPELLSFGTFERATLRPGTSAPDLLGDASEAALGARAALEILVRVTPEEACTVGSHDRWVEDKKKVLRAAIAVGVAVETVRRAVIAHEQGEPGLGLGLEVEVPKPEKGYHDWWIVPRVVEVEMNQTK</sequence>
<organism evidence="7 8">
    <name type="scientific">Canariomyces notabilis</name>
    <dbReference type="NCBI Taxonomy" id="2074819"/>
    <lineage>
        <taxon>Eukaryota</taxon>
        <taxon>Fungi</taxon>
        <taxon>Dikarya</taxon>
        <taxon>Ascomycota</taxon>
        <taxon>Pezizomycotina</taxon>
        <taxon>Sordariomycetes</taxon>
        <taxon>Sordariomycetidae</taxon>
        <taxon>Sordariales</taxon>
        <taxon>Chaetomiaceae</taxon>
        <taxon>Canariomyces</taxon>
    </lineage>
</organism>
<dbReference type="InterPro" id="IPR057982">
    <property type="entry name" value="TPR_NAA35"/>
</dbReference>
<proteinExistence type="inferred from homology"/>
<accession>A0AAN6QCD0</accession>
<evidence type="ECO:0000259" key="5">
    <source>
        <dbReference type="Pfam" id="PF04112"/>
    </source>
</evidence>
<evidence type="ECO:0000313" key="8">
    <source>
        <dbReference type="Proteomes" id="UP001302812"/>
    </source>
</evidence>
<name>A0AAN6QCD0_9PEZI</name>
<dbReference type="Pfam" id="PF04112">
    <property type="entry name" value="Mak10"/>
    <property type="match status" value="1"/>
</dbReference>
<evidence type="ECO:0000313" key="7">
    <source>
        <dbReference type="EMBL" id="KAK4107568.1"/>
    </source>
</evidence>
<feature type="compositionally biased region" description="Low complexity" evidence="4">
    <location>
        <begin position="563"/>
        <end position="575"/>
    </location>
</feature>
<feature type="domain" description="NAA35-like N-terminal" evidence="5">
    <location>
        <begin position="61"/>
        <end position="221"/>
    </location>
</feature>
<dbReference type="InterPro" id="IPR057983">
    <property type="entry name" value="NAA35-like_N"/>
</dbReference>
<protein>
    <submittedName>
        <fullName evidence="7">Mak10-domain-containing protein</fullName>
    </submittedName>
</protein>
<feature type="region of interest" description="Disordered" evidence="4">
    <location>
        <begin position="563"/>
        <end position="582"/>
    </location>
</feature>
<dbReference type="EMBL" id="MU853372">
    <property type="protein sequence ID" value="KAK4107568.1"/>
    <property type="molecule type" value="Genomic_DNA"/>
</dbReference>
<gene>
    <name evidence="7" type="ORF">N656DRAFT_802619</name>
</gene>
<comment type="subcellular location">
    <subcellularLocation>
        <location evidence="1">Cytoplasm</location>
    </subcellularLocation>
</comment>
<evidence type="ECO:0000256" key="2">
    <source>
        <dbReference type="ARBA" id="ARBA00006289"/>
    </source>
</evidence>
<keyword evidence="8" id="KW-1185">Reference proteome</keyword>
<evidence type="ECO:0000256" key="3">
    <source>
        <dbReference type="ARBA" id="ARBA00022490"/>
    </source>
</evidence>
<evidence type="ECO:0000259" key="6">
    <source>
        <dbReference type="Pfam" id="PF25789"/>
    </source>
</evidence>
<dbReference type="RefSeq" id="XP_064665138.1">
    <property type="nucleotide sequence ID" value="XM_064818262.1"/>
</dbReference>
<dbReference type="InterPro" id="IPR007244">
    <property type="entry name" value="Naa35_N"/>
</dbReference>
<dbReference type="PANTHER" id="PTHR21373">
    <property type="entry name" value="GLUCOSE REPRESSIBLE PROTEIN MAK10"/>
    <property type="match status" value="1"/>
</dbReference>
<reference evidence="7" key="2">
    <citation type="submission" date="2023-05" db="EMBL/GenBank/DDBJ databases">
        <authorList>
            <consortium name="Lawrence Berkeley National Laboratory"/>
            <person name="Steindorff A."/>
            <person name="Hensen N."/>
            <person name="Bonometti L."/>
            <person name="Westerberg I."/>
            <person name="Brannstrom I.O."/>
            <person name="Guillou S."/>
            <person name="Cros-Aarteil S."/>
            <person name="Calhoun S."/>
            <person name="Haridas S."/>
            <person name="Kuo A."/>
            <person name="Mondo S."/>
            <person name="Pangilinan J."/>
            <person name="Riley R."/>
            <person name="Labutti K."/>
            <person name="Andreopoulos B."/>
            <person name="Lipzen A."/>
            <person name="Chen C."/>
            <person name="Yanf M."/>
            <person name="Daum C."/>
            <person name="Ng V."/>
            <person name="Clum A."/>
            <person name="Ohm R."/>
            <person name="Martin F."/>
            <person name="Silar P."/>
            <person name="Natvig D."/>
            <person name="Lalanne C."/>
            <person name="Gautier V."/>
            <person name="Ament-Velasquez S.L."/>
            <person name="Kruys A."/>
            <person name="Hutchinson M.I."/>
            <person name="Powell A.J."/>
            <person name="Barry K."/>
            <person name="Miller A.N."/>
            <person name="Grigoriev I.V."/>
            <person name="Debuchy R."/>
            <person name="Gladieux P."/>
            <person name="Thoren M.H."/>
            <person name="Johannesson H."/>
        </authorList>
    </citation>
    <scope>NUCLEOTIDE SEQUENCE</scope>
    <source>
        <strain evidence="7">CBS 508.74</strain>
    </source>
</reference>
<dbReference type="PANTHER" id="PTHR21373:SF0">
    <property type="entry name" value="N-ALPHA-ACETYLTRANSFERASE 35, NATC AUXILIARY SUBUNIT"/>
    <property type="match status" value="1"/>
</dbReference>
<dbReference type="Pfam" id="PF25789">
    <property type="entry name" value="TPR_NAA35"/>
    <property type="match status" value="1"/>
</dbReference>
<dbReference type="Proteomes" id="UP001302812">
    <property type="component" value="Unassembled WGS sequence"/>
</dbReference>
<evidence type="ECO:0000256" key="4">
    <source>
        <dbReference type="SAM" id="MobiDB-lite"/>
    </source>
</evidence>
<reference evidence="7" key="1">
    <citation type="journal article" date="2023" name="Mol. Phylogenet. Evol.">
        <title>Genome-scale phylogeny and comparative genomics of the fungal order Sordariales.</title>
        <authorList>
            <person name="Hensen N."/>
            <person name="Bonometti L."/>
            <person name="Westerberg I."/>
            <person name="Brannstrom I.O."/>
            <person name="Guillou S."/>
            <person name="Cros-Aarteil S."/>
            <person name="Calhoun S."/>
            <person name="Haridas S."/>
            <person name="Kuo A."/>
            <person name="Mondo S."/>
            <person name="Pangilinan J."/>
            <person name="Riley R."/>
            <person name="LaButti K."/>
            <person name="Andreopoulos B."/>
            <person name="Lipzen A."/>
            <person name="Chen C."/>
            <person name="Yan M."/>
            <person name="Daum C."/>
            <person name="Ng V."/>
            <person name="Clum A."/>
            <person name="Steindorff A."/>
            <person name="Ohm R.A."/>
            <person name="Martin F."/>
            <person name="Silar P."/>
            <person name="Natvig D.O."/>
            <person name="Lalanne C."/>
            <person name="Gautier V."/>
            <person name="Ament-Velasquez S.L."/>
            <person name="Kruys A."/>
            <person name="Hutchinson M.I."/>
            <person name="Powell A.J."/>
            <person name="Barry K."/>
            <person name="Miller A.N."/>
            <person name="Grigoriev I.V."/>
            <person name="Debuchy R."/>
            <person name="Gladieux P."/>
            <person name="Hiltunen Thoren M."/>
            <person name="Johannesson H."/>
        </authorList>
    </citation>
    <scope>NUCLEOTIDE SEQUENCE</scope>
    <source>
        <strain evidence="7">CBS 508.74</strain>
    </source>
</reference>
<dbReference type="AlphaFoldDB" id="A0AAN6QCD0"/>
<comment type="similarity">
    <text evidence="2">Belongs to the MAK10 family.</text>
</comment>
<dbReference type="GO" id="GO:0031417">
    <property type="term" value="C:NatC complex"/>
    <property type="evidence" value="ECO:0007669"/>
    <property type="project" value="InterPro"/>
</dbReference>
<feature type="domain" description="NAA35-like TPR repeats" evidence="6">
    <location>
        <begin position="339"/>
        <end position="683"/>
    </location>
</feature>
<dbReference type="GeneID" id="89942387"/>
<keyword evidence="3" id="KW-0963">Cytoplasm</keyword>
<comment type="caution">
    <text evidence="7">The sequence shown here is derived from an EMBL/GenBank/DDBJ whole genome shotgun (WGS) entry which is preliminary data.</text>
</comment>
<evidence type="ECO:0000256" key="1">
    <source>
        <dbReference type="ARBA" id="ARBA00004496"/>
    </source>
</evidence>